<name>A0A5B9E1E9_9GAMM</name>
<protein>
    <submittedName>
        <fullName evidence="1">Uncharacterized protein</fullName>
    </submittedName>
</protein>
<dbReference type="AlphaFoldDB" id="A0A5B9E1E9"/>
<reference evidence="1 2" key="1">
    <citation type="submission" date="2019-08" db="EMBL/GenBank/DDBJ databases">
        <title>Complete genome sequence of Rhodanobacter glycinis strain T01E-68 isolated from tomato root.</title>
        <authorList>
            <person name="Weon H.-Y."/>
            <person name="Lee S.A."/>
        </authorList>
    </citation>
    <scope>NUCLEOTIDE SEQUENCE [LARGE SCALE GENOMIC DNA]</scope>
    <source>
        <strain evidence="1 2">T01E-68</strain>
    </source>
</reference>
<organism evidence="1 2">
    <name type="scientific">Rhodanobacter glycinis</name>
    <dbReference type="NCBI Taxonomy" id="582702"/>
    <lineage>
        <taxon>Bacteria</taxon>
        <taxon>Pseudomonadati</taxon>
        <taxon>Pseudomonadota</taxon>
        <taxon>Gammaproteobacteria</taxon>
        <taxon>Lysobacterales</taxon>
        <taxon>Rhodanobacteraceae</taxon>
        <taxon>Rhodanobacter</taxon>
    </lineage>
</organism>
<evidence type="ECO:0000313" key="2">
    <source>
        <dbReference type="Proteomes" id="UP000321807"/>
    </source>
</evidence>
<proteinExistence type="predicted"/>
<dbReference type="EMBL" id="CP042807">
    <property type="protein sequence ID" value="QEE24491.1"/>
    <property type="molecule type" value="Genomic_DNA"/>
</dbReference>
<dbReference type="Proteomes" id="UP000321807">
    <property type="component" value="Chromosome"/>
</dbReference>
<gene>
    <name evidence="1" type="ORF">CS053_08250</name>
</gene>
<evidence type="ECO:0000313" key="1">
    <source>
        <dbReference type="EMBL" id="QEE24491.1"/>
    </source>
</evidence>
<dbReference type="KEGG" id="rgl:CS053_08250"/>
<sequence length="75" mass="7739">MDGLGLAVAAVLGLEVDLGARPRQLGVLVALVGADDLQAGLARELLRSPRLQVAAVLEELGALRRDDLLALAGDQ</sequence>
<accession>A0A5B9E1E9</accession>